<keyword evidence="10" id="KW-1185">Reference proteome</keyword>
<comment type="similarity">
    <text evidence="1 5">Belongs to the acyl-CoA dehydrogenase family.</text>
</comment>
<dbReference type="Pfam" id="PF00441">
    <property type="entry name" value="Acyl-CoA_dh_1"/>
    <property type="match status" value="1"/>
</dbReference>
<evidence type="ECO:0000256" key="4">
    <source>
        <dbReference type="ARBA" id="ARBA00023002"/>
    </source>
</evidence>
<feature type="domain" description="Acyl-CoA oxidase/dehydrogenase middle" evidence="8">
    <location>
        <begin position="65"/>
        <end position="119"/>
    </location>
</feature>
<dbReference type="EMBL" id="AZGY01000013">
    <property type="protein sequence ID" value="KZZ93224.1"/>
    <property type="molecule type" value="Genomic_DNA"/>
</dbReference>
<feature type="domain" description="Acyl-CoA dehydrogenase/oxidase C-terminal" evidence="7">
    <location>
        <begin position="208"/>
        <end position="369"/>
    </location>
</feature>
<name>A0A167ZXQ1_9HYPO</name>
<dbReference type="InterPro" id="IPR006091">
    <property type="entry name" value="Acyl-CoA_Oxase/DH_mid-dom"/>
</dbReference>
<dbReference type="SUPFAM" id="SSF56645">
    <property type="entry name" value="Acyl-CoA dehydrogenase NM domain-like"/>
    <property type="match status" value="1"/>
</dbReference>
<dbReference type="GO" id="GO:0005737">
    <property type="term" value="C:cytoplasm"/>
    <property type="evidence" value="ECO:0007669"/>
    <property type="project" value="TreeGrafter"/>
</dbReference>
<dbReference type="InterPro" id="IPR009100">
    <property type="entry name" value="AcylCoA_DH/oxidase_NM_dom_sf"/>
</dbReference>
<dbReference type="InterPro" id="IPR036250">
    <property type="entry name" value="AcylCo_DH-like_C"/>
</dbReference>
<gene>
    <name evidence="9" type="ORF">AAL_05609</name>
</gene>
<reference evidence="9 10" key="1">
    <citation type="journal article" date="2016" name="Genome Biol. Evol.">
        <title>Divergent and convergent evolution of fungal pathogenicity.</title>
        <authorList>
            <person name="Shang Y."/>
            <person name="Xiao G."/>
            <person name="Zheng P."/>
            <person name="Cen K."/>
            <person name="Zhan S."/>
            <person name="Wang C."/>
        </authorList>
    </citation>
    <scope>NUCLEOTIDE SEQUENCE [LARGE SCALE GENOMIC DNA]</scope>
    <source>
        <strain evidence="9 10">RCEF 2490</strain>
    </source>
</reference>
<dbReference type="CDD" id="cd00567">
    <property type="entry name" value="ACAD"/>
    <property type="match status" value="1"/>
</dbReference>
<evidence type="ECO:0000256" key="3">
    <source>
        <dbReference type="ARBA" id="ARBA00022827"/>
    </source>
</evidence>
<dbReference type="InterPro" id="IPR046373">
    <property type="entry name" value="Acyl-CoA_Oxase/DH_mid-dom_sf"/>
</dbReference>
<sequence>MPVDPKLHLDANIPWSEPAWLRGVPSPYYNESHRTLQRRVRAVGTDDQKRRWLPGLFARETSFSLGVTEPSGGSDVARLATTAERTPDGSAYVVNGVKKWITGTPWATHMTTAVRTRTTTTAGPRRASSPGESMGKGSSGESMGKGGSTTTTTGDSTRDGISLLVIPMDAPGVVHQKIHNSGQNAGGASYVYLENVRVPADHLLGRENDGFRVVMQNFNRERFLLTVACNRKARSCLAMALQYATRRETFGRPLVRNQVIRRKLAELAHRIEAHWAWLEQLAYQVSSSASTSASGSRGGGWDDAAIASTVALLKVQGGQLIELAAREAAQVFGGAAYQKAGPGAAVEQINRDLRMLVVGGGSEEIIADLAVRLELAMMGALAAPKL</sequence>
<dbReference type="PANTHER" id="PTHR48083">
    <property type="entry name" value="MEDIUM-CHAIN SPECIFIC ACYL-COA DEHYDROGENASE, MITOCHONDRIAL-RELATED"/>
    <property type="match status" value="1"/>
</dbReference>
<dbReference type="STRING" id="1081109.A0A167ZXQ1"/>
<evidence type="ECO:0000256" key="1">
    <source>
        <dbReference type="ARBA" id="ARBA00009347"/>
    </source>
</evidence>
<keyword evidence="2 5" id="KW-0285">Flavoprotein</keyword>
<accession>A0A167ZXQ1</accession>
<dbReference type="Proteomes" id="UP000078544">
    <property type="component" value="Unassembled WGS sequence"/>
</dbReference>
<dbReference type="GO" id="GO:0033539">
    <property type="term" value="P:fatty acid beta-oxidation using acyl-CoA dehydrogenase"/>
    <property type="evidence" value="ECO:0007669"/>
    <property type="project" value="TreeGrafter"/>
</dbReference>
<dbReference type="SUPFAM" id="SSF47203">
    <property type="entry name" value="Acyl-CoA dehydrogenase C-terminal domain-like"/>
    <property type="match status" value="1"/>
</dbReference>
<dbReference type="Gene3D" id="2.40.110.10">
    <property type="entry name" value="Butyryl-CoA Dehydrogenase, subunit A, domain 2"/>
    <property type="match status" value="1"/>
</dbReference>
<keyword evidence="4 5" id="KW-0560">Oxidoreductase</keyword>
<evidence type="ECO:0000256" key="5">
    <source>
        <dbReference type="RuleBase" id="RU362125"/>
    </source>
</evidence>
<evidence type="ECO:0000256" key="2">
    <source>
        <dbReference type="ARBA" id="ARBA00022630"/>
    </source>
</evidence>
<dbReference type="GO" id="GO:0003995">
    <property type="term" value="F:acyl-CoA dehydrogenase activity"/>
    <property type="evidence" value="ECO:0007669"/>
    <property type="project" value="TreeGrafter"/>
</dbReference>
<comment type="cofactor">
    <cofactor evidence="5">
        <name>FAD</name>
        <dbReference type="ChEBI" id="CHEBI:57692"/>
    </cofactor>
</comment>
<protein>
    <submittedName>
        <fullName evidence="9">Acyl-CoA dehydrogenase</fullName>
    </submittedName>
</protein>
<keyword evidence="3 5" id="KW-0274">FAD</keyword>
<evidence type="ECO:0000313" key="9">
    <source>
        <dbReference type="EMBL" id="KZZ93224.1"/>
    </source>
</evidence>
<evidence type="ECO:0000259" key="7">
    <source>
        <dbReference type="Pfam" id="PF00441"/>
    </source>
</evidence>
<proteinExistence type="inferred from homology"/>
<dbReference type="InterPro" id="IPR050741">
    <property type="entry name" value="Acyl-CoA_dehydrogenase"/>
</dbReference>
<evidence type="ECO:0000256" key="6">
    <source>
        <dbReference type="SAM" id="MobiDB-lite"/>
    </source>
</evidence>
<evidence type="ECO:0000313" key="10">
    <source>
        <dbReference type="Proteomes" id="UP000078544"/>
    </source>
</evidence>
<dbReference type="InterPro" id="IPR009075">
    <property type="entry name" value="AcylCo_DH/oxidase_C"/>
</dbReference>
<dbReference type="OrthoDB" id="10254877at2759"/>
<organism evidence="9 10">
    <name type="scientific">Moelleriella libera RCEF 2490</name>
    <dbReference type="NCBI Taxonomy" id="1081109"/>
    <lineage>
        <taxon>Eukaryota</taxon>
        <taxon>Fungi</taxon>
        <taxon>Dikarya</taxon>
        <taxon>Ascomycota</taxon>
        <taxon>Pezizomycotina</taxon>
        <taxon>Sordariomycetes</taxon>
        <taxon>Hypocreomycetidae</taxon>
        <taxon>Hypocreales</taxon>
        <taxon>Clavicipitaceae</taxon>
        <taxon>Moelleriella</taxon>
    </lineage>
</organism>
<dbReference type="Gene3D" id="1.20.140.10">
    <property type="entry name" value="Butyryl-CoA Dehydrogenase, subunit A, domain 3"/>
    <property type="match status" value="1"/>
</dbReference>
<feature type="region of interest" description="Disordered" evidence="6">
    <location>
        <begin position="116"/>
        <end position="158"/>
    </location>
</feature>
<comment type="caution">
    <text evidence="9">The sequence shown here is derived from an EMBL/GenBank/DDBJ whole genome shotgun (WGS) entry which is preliminary data.</text>
</comment>
<dbReference type="Pfam" id="PF02770">
    <property type="entry name" value="Acyl-CoA_dh_M"/>
    <property type="match status" value="1"/>
</dbReference>
<evidence type="ECO:0000259" key="8">
    <source>
        <dbReference type="Pfam" id="PF02770"/>
    </source>
</evidence>
<dbReference type="PANTHER" id="PTHR48083:SF28">
    <property type="entry name" value="ACYL-COA DEHYDROGENASE FAMILY PROTEIN (AFU_ORTHOLOGUE AFUA_6G10880)-RELATED"/>
    <property type="match status" value="1"/>
</dbReference>
<dbReference type="AlphaFoldDB" id="A0A167ZXQ1"/>